<accession>E1IFL4</accession>
<gene>
    <name evidence="1" type="ORF">OSCT_2115</name>
</gene>
<protein>
    <submittedName>
        <fullName evidence="1">Uncharacterized protein</fullName>
    </submittedName>
</protein>
<dbReference type="eggNOG" id="ENOG502ZGN2">
    <property type="taxonomic scope" value="Bacteria"/>
</dbReference>
<organism evidence="1 2">
    <name type="scientific">Oscillochloris trichoides DG-6</name>
    <dbReference type="NCBI Taxonomy" id="765420"/>
    <lineage>
        <taxon>Bacteria</taxon>
        <taxon>Bacillati</taxon>
        <taxon>Chloroflexota</taxon>
        <taxon>Chloroflexia</taxon>
        <taxon>Chloroflexales</taxon>
        <taxon>Chloroflexineae</taxon>
        <taxon>Oscillochloridaceae</taxon>
        <taxon>Oscillochloris</taxon>
    </lineage>
</organism>
<dbReference type="Proteomes" id="UP000054010">
    <property type="component" value="Unassembled WGS sequence"/>
</dbReference>
<dbReference type="HOGENOM" id="CLU_656951_0_0_0"/>
<comment type="caution">
    <text evidence="1">The sequence shown here is derived from an EMBL/GenBank/DDBJ whole genome shotgun (WGS) entry which is preliminary data.</text>
</comment>
<name>E1IFL4_9CHLR</name>
<keyword evidence="2" id="KW-1185">Reference proteome</keyword>
<dbReference type="EMBL" id="ADVR01000092">
    <property type="protein sequence ID" value="EFO80030.1"/>
    <property type="molecule type" value="Genomic_DNA"/>
</dbReference>
<reference evidence="1 2" key="1">
    <citation type="journal article" date="2011" name="J. Bacteriol.">
        <title>Draft genome sequence of the anoxygenic filamentous phototrophic bacterium Oscillochloris trichoides subsp. DG-6.</title>
        <authorList>
            <person name="Kuznetsov B.B."/>
            <person name="Ivanovsky R.N."/>
            <person name="Keppen O.I."/>
            <person name="Sukhacheva M.V."/>
            <person name="Bumazhkin B.K."/>
            <person name="Patutina E.O."/>
            <person name="Beletsky A.V."/>
            <person name="Mardanov A.V."/>
            <person name="Baslerov R.V."/>
            <person name="Panteleeva A.N."/>
            <person name="Kolganova T.V."/>
            <person name="Ravin N.V."/>
            <person name="Skryabin K.G."/>
        </authorList>
    </citation>
    <scope>NUCLEOTIDE SEQUENCE [LARGE SCALE GENOMIC DNA]</scope>
    <source>
        <strain evidence="1 2">DG-6</strain>
    </source>
</reference>
<dbReference type="AlphaFoldDB" id="E1IFL4"/>
<sequence length="418" mass="46719">MPTPQAQTSTNTPILTAETRDILDLGSEALAKMDNFRMHLTFTYDGTDTENTSQKGEVELNNTYWRSDTKDRHLTLYERDLVTDDAMGIELFQFGGKNYSYSHDDTRGQICSTVITDVPSGDERWEESKANFQPNIFIAGVRNARMLEQGVPINGVLTDHYVFDTVDFGVFTSVQGDIWLAQSHDASEEFIVRYTGEAVGQTDLSGFAFTGTIRWAYQIEDINQLTGLELPEVCTTIRMGIPIPEQADVQSNKVRSLIFNSPQSIADLAAFFSTNLDQIGWTLEDNLPNDESWFLTFGRGNTKLNVRISQSRTYAVVVINRMDNPDTSSVNDLPLPASADGDMLVNGLRQFRSSEPSVTIATFYTQALSAAGWEQQTDQSGWGRYSIGFTRESHWLWIDIIPDDQGGSLTTILDETAL</sequence>
<evidence type="ECO:0000313" key="1">
    <source>
        <dbReference type="EMBL" id="EFO80030.1"/>
    </source>
</evidence>
<proteinExistence type="predicted"/>
<evidence type="ECO:0000313" key="2">
    <source>
        <dbReference type="Proteomes" id="UP000054010"/>
    </source>
</evidence>